<dbReference type="EMBL" id="JAGPYM010000032">
    <property type="protein sequence ID" value="KAH6876834.1"/>
    <property type="molecule type" value="Genomic_DNA"/>
</dbReference>
<proteinExistence type="predicted"/>
<comment type="caution">
    <text evidence="3">The sequence shown here is derived from an EMBL/GenBank/DDBJ whole genome shotgun (WGS) entry which is preliminary data.</text>
</comment>
<evidence type="ECO:0000259" key="2">
    <source>
        <dbReference type="Pfam" id="PF20516"/>
    </source>
</evidence>
<sequence length="431" mass="48131">MNHPTRELLDAFIEGWLDAISNPPRYFKSVTAHCEATLASNSFEPKPNWDQMPTPPPSASTPTRSARRSPKRPRHEDSFTSQLDHGFTDDSPFDNDNDKTPSASSQTQNLSAMSLPTRPLLSQPPSLSSTSSARSRSTSPVKRSTLQLLEKPVFFVPIAADPTTQLPEGILPTYDRIIAIADHENFLLPSSQGRTEGHIHRRNRVKPHWFFDQADDDDSAAKHLQELSALREIEQAAKTCQTEEASEALALASFPSLSRDILTHARISKPFVPEMKAASHYDFTRTKMIDWGIRVHPPPSTSAQIKRVLLDLPDNQRSVNQTTCGPVRYDPIAISIETKIAIGAVEEAKLQLGVWPIITLTLILVQEHEWHLLLACDRDDKIEIVEGIAMGDTRSLVGLYTILATLRALASWVQNEYMAWIQTLFDSHISP</sequence>
<feature type="compositionally biased region" description="Low complexity" evidence="1">
    <location>
        <begin position="114"/>
        <end position="140"/>
    </location>
</feature>
<protein>
    <recommendedName>
        <fullName evidence="2">PD-(D/E)XK nuclease-like domain-containing protein</fullName>
    </recommendedName>
</protein>
<organism evidence="3 4">
    <name type="scientific">Thelonectria olida</name>
    <dbReference type="NCBI Taxonomy" id="1576542"/>
    <lineage>
        <taxon>Eukaryota</taxon>
        <taxon>Fungi</taxon>
        <taxon>Dikarya</taxon>
        <taxon>Ascomycota</taxon>
        <taxon>Pezizomycotina</taxon>
        <taxon>Sordariomycetes</taxon>
        <taxon>Hypocreomycetidae</taxon>
        <taxon>Hypocreales</taxon>
        <taxon>Nectriaceae</taxon>
        <taxon>Thelonectria</taxon>
    </lineage>
</organism>
<feature type="domain" description="PD-(D/E)XK nuclease-like" evidence="2">
    <location>
        <begin position="202"/>
        <end position="417"/>
    </location>
</feature>
<gene>
    <name evidence="3" type="ORF">B0T10DRAFT_532533</name>
</gene>
<dbReference type="AlphaFoldDB" id="A0A9P8VT37"/>
<keyword evidence="4" id="KW-1185">Reference proteome</keyword>
<dbReference type="OrthoDB" id="5244165at2759"/>
<evidence type="ECO:0000256" key="1">
    <source>
        <dbReference type="SAM" id="MobiDB-lite"/>
    </source>
</evidence>
<dbReference type="InterPro" id="IPR046797">
    <property type="entry name" value="PDDEXK_12"/>
</dbReference>
<dbReference type="Proteomes" id="UP000777438">
    <property type="component" value="Unassembled WGS sequence"/>
</dbReference>
<feature type="region of interest" description="Disordered" evidence="1">
    <location>
        <begin position="41"/>
        <end position="143"/>
    </location>
</feature>
<evidence type="ECO:0000313" key="3">
    <source>
        <dbReference type="EMBL" id="KAH6876834.1"/>
    </source>
</evidence>
<accession>A0A9P8VT37</accession>
<evidence type="ECO:0000313" key="4">
    <source>
        <dbReference type="Proteomes" id="UP000777438"/>
    </source>
</evidence>
<name>A0A9P8VT37_9HYPO</name>
<feature type="compositionally biased region" description="Polar residues" evidence="1">
    <location>
        <begin position="100"/>
        <end position="112"/>
    </location>
</feature>
<reference evidence="3 4" key="1">
    <citation type="journal article" date="2021" name="Nat. Commun.">
        <title>Genetic determinants of endophytism in the Arabidopsis root mycobiome.</title>
        <authorList>
            <person name="Mesny F."/>
            <person name="Miyauchi S."/>
            <person name="Thiergart T."/>
            <person name="Pickel B."/>
            <person name="Atanasova L."/>
            <person name="Karlsson M."/>
            <person name="Huettel B."/>
            <person name="Barry K.W."/>
            <person name="Haridas S."/>
            <person name="Chen C."/>
            <person name="Bauer D."/>
            <person name="Andreopoulos W."/>
            <person name="Pangilinan J."/>
            <person name="LaButti K."/>
            <person name="Riley R."/>
            <person name="Lipzen A."/>
            <person name="Clum A."/>
            <person name="Drula E."/>
            <person name="Henrissat B."/>
            <person name="Kohler A."/>
            <person name="Grigoriev I.V."/>
            <person name="Martin F.M."/>
            <person name="Hacquard S."/>
        </authorList>
    </citation>
    <scope>NUCLEOTIDE SEQUENCE [LARGE SCALE GENOMIC DNA]</scope>
    <source>
        <strain evidence="3 4">MPI-CAGE-CH-0241</strain>
    </source>
</reference>
<dbReference type="Pfam" id="PF20516">
    <property type="entry name" value="PDDEXK_12"/>
    <property type="match status" value="1"/>
</dbReference>